<name>A0A9W8E482_9FUNG</name>
<feature type="transmembrane region" description="Helical" evidence="6">
    <location>
        <begin position="138"/>
        <end position="161"/>
    </location>
</feature>
<evidence type="ECO:0000256" key="5">
    <source>
        <dbReference type="SAM" id="MobiDB-lite"/>
    </source>
</evidence>
<keyword evidence="9" id="KW-1185">Reference proteome</keyword>
<evidence type="ECO:0000256" key="6">
    <source>
        <dbReference type="SAM" id="Phobius"/>
    </source>
</evidence>
<evidence type="ECO:0000256" key="3">
    <source>
        <dbReference type="ARBA" id="ARBA00022989"/>
    </source>
</evidence>
<protein>
    <recommendedName>
        <fullName evidence="7">MARVEL domain-containing protein</fullName>
    </recommendedName>
</protein>
<evidence type="ECO:0000259" key="7">
    <source>
        <dbReference type="Pfam" id="PF01284"/>
    </source>
</evidence>
<accession>A0A9W8E482</accession>
<sequence length="231" mass="25891">MALRFDLTDRQSRTCRKIFYLFALLASFLTMCLGASTISKYTGNPAHYWYSSSHNFIVFAGALTTVLSLFELTAYWIADRSTGPVWLQWCVHTLFESILMGVQVLFWFIGSIAIAVTTKANSCDSSYLITGSSSACHTARATLAFSFITMIFVMLIMSTLLRDLYRRNLDSHYGFTNVGIGPGPHQQYQSSPDKSPGEEPYYPNHHTPEAFVRSQEMISSPHNGQPHSSIV</sequence>
<comment type="subcellular location">
    <subcellularLocation>
        <location evidence="1">Membrane</location>
        <topology evidence="1">Multi-pass membrane protein</topology>
    </subcellularLocation>
</comment>
<organism evidence="8 9">
    <name type="scientific">Dispira parvispora</name>
    <dbReference type="NCBI Taxonomy" id="1520584"/>
    <lineage>
        <taxon>Eukaryota</taxon>
        <taxon>Fungi</taxon>
        <taxon>Fungi incertae sedis</taxon>
        <taxon>Zoopagomycota</taxon>
        <taxon>Kickxellomycotina</taxon>
        <taxon>Dimargaritomycetes</taxon>
        <taxon>Dimargaritales</taxon>
        <taxon>Dimargaritaceae</taxon>
        <taxon>Dispira</taxon>
    </lineage>
</organism>
<keyword evidence="4 6" id="KW-0472">Membrane</keyword>
<proteinExistence type="predicted"/>
<feature type="transmembrane region" description="Helical" evidence="6">
    <location>
        <begin position="18"/>
        <end position="36"/>
    </location>
</feature>
<comment type="caution">
    <text evidence="8">The sequence shown here is derived from an EMBL/GenBank/DDBJ whole genome shotgun (WGS) entry which is preliminary data.</text>
</comment>
<evidence type="ECO:0000256" key="2">
    <source>
        <dbReference type="ARBA" id="ARBA00022692"/>
    </source>
</evidence>
<keyword evidence="3 6" id="KW-1133">Transmembrane helix</keyword>
<dbReference type="PANTHER" id="PTHR37451">
    <property type="entry name" value="MARVEL DOMAIN"/>
    <property type="match status" value="1"/>
</dbReference>
<evidence type="ECO:0000256" key="4">
    <source>
        <dbReference type="ARBA" id="ARBA00023136"/>
    </source>
</evidence>
<dbReference type="EMBL" id="JANBPY010003673">
    <property type="protein sequence ID" value="KAJ1950680.1"/>
    <property type="molecule type" value="Genomic_DNA"/>
</dbReference>
<feature type="domain" description="MARVEL" evidence="7">
    <location>
        <begin position="21"/>
        <end position="156"/>
    </location>
</feature>
<gene>
    <name evidence="8" type="ORF">IWQ62_006530</name>
</gene>
<keyword evidence="2 6" id="KW-0812">Transmembrane</keyword>
<dbReference type="InterPro" id="IPR008253">
    <property type="entry name" value="Marvel"/>
</dbReference>
<evidence type="ECO:0000313" key="9">
    <source>
        <dbReference type="Proteomes" id="UP001150925"/>
    </source>
</evidence>
<feature type="transmembrane region" description="Helical" evidence="6">
    <location>
        <begin position="98"/>
        <end position="118"/>
    </location>
</feature>
<dbReference type="PANTHER" id="PTHR37451:SF1">
    <property type="entry name" value="MARVEL DOMAIN-CONTAINING PROTEIN"/>
    <property type="match status" value="1"/>
</dbReference>
<dbReference type="OrthoDB" id="2117453at2759"/>
<reference evidence="8" key="1">
    <citation type="submission" date="2022-07" db="EMBL/GenBank/DDBJ databases">
        <title>Phylogenomic reconstructions and comparative analyses of Kickxellomycotina fungi.</title>
        <authorList>
            <person name="Reynolds N.K."/>
            <person name="Stajich J.E."/>
            <person name="Barry K."/>
            <person name="Grigoriev I.V."/>
            <person name="Crous P."/>
            <person name="Smith M.E."/>
        </authorList>
    </citation>
    <scope>NUCLEOTIDE SEQUENCE</scope>
    <source>
        <strain evidence="8">RSA 1196</strain>
    </source>
</reference>
<evidence type="ECO:0000256" key="1">
    <source>
        <dbReference type="ARBA" id="ARBA00004141"/>
    </source>
</evidence>
<feature type="region of interest" description="Disordered" evidence="5">
    <location>
        <begin position="180"/>
        <end position="206"/>
    </location>
</feature>
<evidence type="ECO:0000313" key="8">
    <source>
        <dbReference type="EMBL" id="KAJ1950680.1"/>
    </source>
</evidence>
<dbReference type="GO" id="GO:0016020">
    <property type="term" value="C:membrane"/>
    <property type="evidence" value="ECO:0007669"/>
    <property type="project" value="UniProtKB-SubCell"/>
</dbReference>
<feature type="transmembrane region" description="Helical" evidence="6">
    <location>
        <begin position="56"/>
        <end position="77"/>
    </location>
</feature>
<dbReference type="Proteomes" id="UP001150925">
    <property type="component" value="Unassembled WGS sequence"/>
</dbReference>
<dbReference type="Pfam" id="PF01284">
    <property type="entry name" value="MARVEL"/>
    <property type="match status" value="1"/>
</dbReference>
<dbReference type="AlphaFoldDB" id="A0A9W8E482"/>